<dbReference type="Pfam" id="PF06985">
    <property type="entry name" value="HET"/>
    <property type="match status" value="1"/>
</dbReference>
<dbReference type="OrthoDB" id="5125733at2759"/>
<dbReference type="PANTHER" id="PTHR33112:SF16">
    <property type="entry name" value="HETEROKARYON INCOMPATIBILITY DOMAIN-CONTAINING PROTEIN"/>
    <property type="match status" value="1"/>
</dbReference>
<dbReference type="InterPro" id="IPR010730">
    <property type="entry name" value="HET"/>
</dbReference>
<evidence type="ECO:0000313" key="2">
    <source>
        <dbReference type="EMBL" id="PMD37222.1"/>
    </source>
</evidence>
<organism evidence="2 3">
    <name type="scientific">Hyaloscypha variabilis (strain UAMH 11265 / GT02V1 / F)</name>
    <name type="common">Meliniomyces variabilis</name>
    <dbReference type="NCBI Taxonomy" id="1149755"/>
    <lineage>
        <taxon>Eukaryota</taxon>
        <taxon>Fungi</taxon>
        <taxon>Dikarya</taxon>
        <taxon>Ascomycota</taxon>
        <taxon>Pezizomycotina</taxon>
        <taxon>Leotiomycetes</taxon>
        <taxon>Helotiales</taxon>
        <taxon>Hyaloscyphaceae</taxon>
        <taxon>Hyaloscypha</taxon>
        <taxon>Hyaloscypha variabilis</taxon>
    </lineage>
</organism>
<keyword evidence="3" id="KW-1185">Reference proteome</keyword>
<dbReference type="STRING" id="1149755.A0A2J6RFC6"/>
<gene>
    <name evidence="2" type="ORF">L207DRAFT_568269</name>
</gene>
<evidence type="ECO:0000259" key="1">
    <source>
        <dbReference type="Pfam" id="PF06985"/>
    </source>
</evidence>
<dbReference type="AlphaFoldDB" id="A0A2J6RFC6"/>
<protein>
    <submittedName>
        <fullName evidence="2">HET-domain-containing protein</fullName>
    </submittedName>
</protein>
<evidence type="ECO:0000313" key="3">
    <source>
        <dbReference type="Proteomes" id="UP000235786"/>
    </source>
</evidence>
<dbReference type="EMBL" id="KZ613949">
    <property type="protein sequence ID" value="PMD37222.1"/>
    <property type="molecule type" value="Genomic_DNA"/>
</dbReference>
<sequence>MATTSATNRLVLDQPVQAPSRLVCTRCWDLCFSTKDFRGLCQTSRELFEMEGEYRVSYTVDKKHTSESALNGCGWCSLINLLDDESEYTIPTEFRGDKSTITVELGIGWLHETYTPDGNNRFRVWVNGVCSHLSACTTEDSAVSKVVTARPLHTDVTSDLTFKKIQQWIQKCSTHLECGPLSDSPLPTRLIEVAPDDGTGEPRITSTKGVRGKYVALSYCWGGKQLGMTVKENFASRFRQLDTKALSKTVLQAIQTTKRLGLRYVWVDAICIIQDDEEDRTNEIRQMCDIYRQAYLTVVAANASRSSDGFWDMRPSQSSATKIPFWSVTGELSWVWVEQEGWYGDDSEPINTRCWTLQERLLSHRLVIFASHTIQLQCQHDIVNLGDSLNIPTGLGPWRLPSGLTYPLRQVEAKGLTTEALIEIWKNVITLYSKREIKRVEERLVALSGLAQAFNEVLETPYLAGLWFGPTLPSMLLWQACSTDPLTPRFQTYIAPSWSWASYPNSISYRNGHKLRTMKSFDVEILSSTFQLQNPLLPFGKVSAGRIVLKAHVKLATFIPPAGLSLELGTGSQTSRPPIPPSGIYPSDFMLPDCVTDARFDYQTPHEETGVVCLALASRSYEYDGVNYTSLDGLLVERTAQTYFPPEYRRIGSFFGAMREEFAGSGKQEIALV</sequence>
<accession>A0A2J6RFC6</accession>
<proteinExistence type="predicted"/>
<dbReference type="Proteomes" id="UP000235786">
    <property type="component" value="Unassembled WGS sequence"/>
</dbReference>
<reference evidence="2 3" key="1">
    <citation type="submission" date="2016-04" db="EMBL/GenBank/DDBJ databases">
        <title>A degradative enzymes factory behind the ericoid mycorrhizal symbiosis.</title>
        <authorList>
            <consortium name="DOE Joint Genome Institute"/>
            <person name="Martino E."/>
            <person name="Morin E."/>
            <person name="Grelet G."/>
            <person name="Kuo A."/>
            <person name="Kohler A."/>
            <person name="Daghino S."/>
            <person name="Barry K."/>
            <person name="Choi C."/>
            <person name="Cichocki N."/>
            <person name="Clum A."/>
            <person name="Copeland A."/>
            <person name="Hainaut M."/>
            <person name="Haridas S."/>
            <person name="Labutti K."/>
            <person name="Lindquist E."/>
            <person name="Lipzen A."/>
            <person name="Khouja H.-R."/>
            <person name="Murat C."/>
            <person name="Ohm R."/>
            <person name="Olson A."/>
            <person name="Spatafora J."/>
            <person name="Veneault-Fourrey C."/>
            <person name="Henrissat B."/>
            <person name="Grigoriev I."/>
            <person name="Martin F."/>
            <person name="Perotto S."/>
        </authorList>
    </citation>
    <scope>NUCLEOTIDE SEQUENCE [LARGE SCALE GENOMIC DNA]</scope>
    <source>
        <strain evidence="2 3">F</strain>
    </source>
</reference>
<name>A0A2J6RFC6_HYAVF</name>
<feature type="domain" description="Heterokaryon incompatibility" evidence="1">
    <location>
        <begin position="214"/>
        <end position="359"/>
    </location>
</feature>
<dbReference type="PANTHER" id="PTHR33112">
    <property type="entry name" value="DOMAIN PROTEIN, PUTATIVE-RELATED"/>
    <property type="match status" value="1"/>
</dbReference>